<dbReference type="AlphaFoldDB" id="A0A194PH85"/>
<dbReference type="EMBL" id="KQ459603">
    <property type="protein sequence ID" value="KPI92667.1"/>
    <property type="molecule type" value="Genomic_DNA"/>
</dbReference>
<evidence type="ECO:0000259" key="2">
    <source>
        <dbReference type="PROSITE" id="PS50020"/>
    </source>
</evidence>
<dbReference type="Gene3D" id="2.20.70.10">
    <property type="match status" value="1"/>
</dbReference>
<proteinExistence type="predicted"/>
<dbReference type="CDD" id="cd00201">
    <property type="entry name" value="WW"/>
    <property type="match status" value="1"/>
</dbReference>
<dbReference type="GO" id="GO:0071011">
    <property type="term" value="C:precatalytic spliceosome"/>
    <property type="evidence" value="ECO:0007669"/>
    <property type="project" value="TreeGrafter"/>
</dbReference>
<dbReference type="GO" id="GO:0003723">
    <property type="term" value="F:RNA binding"/>
    <property type="evidence" value="ECO:0007669"/>
    <property type="project" value="TreeGrafter"/>
</dbReference>
<dbReference type="SMART" id="SM00456">
    <property type="entry name" value="WW"/>
    <property type="match status" value="1"/>
</dbReference>
<organism evidence="3 4">
    <name type="scientific">Papilio xuthus</name>
    <name type="common">Asian swallowtail butterfly</name>
    <dbReference type="NCBI Taxonomy" id="66420"/>
    <lineage>
        <taxon>Eukaryota</taxon>
        <taxon>Metazoa</taxon>
        <taxon>Ecdysozoa</taxon>
        <taxon>Arthropoda</taxon>
        <taxon>Hexapoda</taxon>
        <taxon>Insecta</taxon>
        <taxon>Pterygota</taxon>
        <taxon>Neoptera</taxon>
        <taxon>Endopterygota</taxon>
        <taxon>Lepidoptera</taxon>
        <taxon>Glossata</taxon>
        <taxon>Ditrysia</taxon>
        <taxon>Papilionoidea</taxon>
        <taxon>Papilionidae</taxon>
        <taxon>Papilioninae</taxon>
        <taxon>Papilio</taxon>
    </lineage>
</organism>
<evidence type="ECO:0000313" key="3">
    <source>
        <dbReference type="EMBL" id="KPI92667.1"/>
    </source>
</evidence>
<dbReference type="PROSITE" id="PS01159">
    <property type="entry name" value="WW_DOMAIN_1"/>
    <property type="match status" value="1"/>
</dbReference>
<dbReference type="PROSITE" id="PS50020">
    <property type="entry name" value="WW_DOMAIN_2"/>
    <property type="match status" value="1"/>
</dbReference>
<feature type="compositionally biased region" description="Polar residues" evidence="1">
    <location>
        <begin position="131"/>
        <end position="146"/>
    </location>
</feature>
<feature type="region of interest" description="Disordered" evidence="1">
    <location>
        <begin position="123"/>
        <end position="152"/>
    </location>
</feature>
<dbReference type="PANTHER" id="PTHR13173:SF10">
    <property type="entry name" value="WW DOMAIN-BINDING PROTEIN 4"/>
    <property type="match status" value="1"/>
</dbReference>
<dbReference type="SUPFAM" id="SSF51045">
    <property type="entry name" value="WW domain"/>
    <property type="match status" value="1"/>
</dbReference>
<dbReference type="PANTHER" id="PTHR13173">
    <property type="entry name" value="WW DOMAIN BINDING PROTEIN 4"/>
    <property type="match status" value="1"/>
</dbReference>
<dbReference type="STRING" id="66420.A0A194PH85"/>
<reference evidence="3 4" key="1">
    <citation type="journal article" date="2015" name="Nat. Commun.">
        <title>Outbred genome sequencing and CRISPR/Cas9 gene editing in butterflies.</title>
        <authorList>
            <person name="Li X."/>
            <person name="Fan D."/>
            <person name="Zhang W."/>
            <person name="Liu G."/>
            <person name="Zhang L."/>
            <person name="Zhao L."/>
            <person name="Fang X."/>
            <person name="Chen L."/>
            <person name="Dong Y."/>
            <person name="Chen Y."/>
            <person name="Ding Y."/>
            <person name="Zhao R."/>
            <person name="Feng M."/>
            <person name="Zhu Y."/>
            <person name="Feng Y."/>
            <person name="Jiang X."/>
            <person name="Zhu D."/>
            <person name="Xiang H."/>
            <person name="Feng X."/>
            <person name="Li S."/>
            <person name="Wang J."/>
            <person name="Zhang G."/>
            <person name="Kronforst M.R."/>
            <person name="Wang W."/>
        </authorList>
    </citation>
    <scope>NUCLEOTIDE SEQUENCE [LARGE SCALE GENOMIC DNA]</scope>
    <source>
        <strain evidence="3">Ya'a_city_454_Px</strain>
        <tissue evidence="3">Whole body</tissue>
    </source>
</reference>
<dbReference type="Pfam" id="PF00397">
    <property type="entry name" value="WW"/>
    <property type="match status" value="1"/>
</dbReference>
<dbReference type="InterPro" id="IPR001202">
    <property type="entry name" value="WW_dom"/>
</dbReference>
<gene>
    <name evidence="3" type="ORF">RR46_13888</name>
</gene>
<protein>
    <submittedName>
        <fullName evidence="3">WW domain-binding protein 4</fullName>
    </submittedName>
</protein>
<dbReference type="GO" id="GO:0000398">
    <property type="term" value="P:mRNA splicing, via spliceosome"/>
    <property type="evidence" value="ECO:0007669"/>
    <property type="project" value="InterPro"/>
</dbReference>
<sequence length="268" mass="30193">MEAAAMAAYLKDVKNNGDLTSKVINEMVEKSGGSAADITLSCSTKDKSAPEWHEIKSESGSSYFWNTKTNETTWNPPDNYLSIVKQEEKKLKNEQPEKKQKKPKKQKQDECFKEVEALMKREKMKDLADNTKPSNSDVQYGPSQRPANPYGSWKPVVDECQETIDLQLPKGKEQPPPPVVVLPEVVQFKEKRVESLGDGPVDFKKRKLNMTMLFVAALFLASVSAKPQVLLDTYGYYAAAPAYVASYSAPLAYSYPYAYAYSYPYAYY</sequence>
<dbReference type="InterPro" id="IPR040023">
    <property type="entry name" value="WBP4"/>
</dbReference>
<evidence type="ECO:0000313" key="4">
    <source>
        <dbReference type="Proteomes" id="UP000053268"/>
    </source>
</evidence>
<dbReference type="Proteomes" id="UP000053268">
    <property type="component" value="Unassembled WGS sequence"/>
</dbReference>
<accession>A0A194PH85</accession>
<keyword evidence="4" id="KW-1185">Reference proteome</keyword>
<feature type="domain" description="WW" evidence="2">
    <location>
        <begin position="46"/>
        <end position="79"/>
    </location>
</feature>
<feature type="region of interest" description="Disordered" evidence="1">
    <location>
        <begin position="90"/>
        <end position="111"/>
    </location>
</feature>
<evidence type="ECO:0000256" key="1">
    <source>
        <dbReference type="SAM" id="MobiDB-lite"/>
    </source>
</evidence>
<dbReference type="InterPro" id="IPR036020">
    <property type="entry name" value="WW_dom_sf"/>
</dbReference>
<name>A0A194PH85_PAPXU</name>